<dbReference type="EMBL" id="VIEB01000878">
    <property type="protein sequence ID" value="TQD79034.1"/>
    <property type="molecule type" value="Genomic_DNA"/>
</dbReference>
<evidence type="ECO:0000256" key="1">
    <source>
        <dbReference type="PROSITE-ProRule" id="PRU00723"/>
    </source>
</evidence>
<keyword evidence="1" id="KW-0863">Zinc-finger</keyword>
<evidence type="ECO:0000256" key="2">
    <source>
        <dbReference type="SAM" id="MobiDB-lite"/>
    </source>
</evidence>
<feature type="compositionally biased region" description="Polar residues" evidence="2">
    <location>
        <begin position="149"/>
        <end position="158"/>
    </location>
</feature>
<dbReference type="Pfam" id="PF00642">
    <property type="entry name" value="zf-CCCH"/>
    <property type="match status" value="1"/>
</dbReference>
<keyword evidence="1" id="KW-0862">Zinc</keyword>
<proteinExistence type="predicted"/>
<dbReference type="PROSITE" id="PS50103">
    <property type="entry name" value="ZF_C3H1"/>
    <property type="match status" value="1"/>
</dbReference>
<keyword evidence="1" id="KW-0479">Metal-binding</keyword>
<accession>A0A540KXS7</accession>
<dbReference type="InterPro" id="IPR000571">
    <property type="entry name" value="Znf_CCCH"/>
</dbReference>
<keyword evidence="6" id="KW-1185">Reference proteome</keyword>
<evidence type="ECO:0000259" key="4">
    <source>
        <dbReference type="PROSITE" id="PS50103"/>
    </source>
</evidence>
<dbReference type="GO" id="GO:0008270">
    <property type="term" value="F:zinc ion binding"/>
    <property type="evidence" value="ECO:0007669"/>
    <property type="project" value="UniProtKB-KW"/>
</dbReference>
<evidence type="ECO:0000256" key="3">
    <source>
        <dbReference type="SAM" id="SignalP"/>
    </source>
</evidence>
<comment type="caution">
    <text evidence="5">The sequence shown here is derived from an EMBL/GenBank/DDBJ whole genome shotgun (WGS) entry which is preliminary data.</text>
</comment>
<keyword evidence="3" id="KW-0732">Signal</keyword>
<protein>
    <recommendedName>
        <fullName evidence="4">C3H1-type domain-containing protein</fullName>
    </recommendedName>
</protein>
<evidence type="ECO:0000313" key="6">
    <source>
        <dbReference type="Proteomes" id="UP000315295"/>
    </source>
</evidence>
<evidence type="ECO:0000313" key="5">
    <source>
        <dbReference type="EMBL" id="TQD79034.1"/>
    </source>
</evidence>
<feature type="chain" id="PRO_5021724368" description="C3H1-type domain-containing protein" evidence="3">
    <location>
        <begin position="19"/>
        <end position="158"/>
    </location>
</feature>
<feature type="domain" description="C3H1-type" evidence="4">
    <location>
        <begin position="88"/>
        <end position="115"/>
    </location>
</feature>
<reference evidence="5 6" key="1">
    <citation type="journal article" date="2019" name="G3 (Bethesda)">
        <title>Sequencing of a Wild Apple (Malus baccata) Genome Unravels the Differences Between Cultivated and Wild Apple Species Regarding Disease Resistance and Cold Tolerance.</title>
        <authorList>
            <person name="Chen X."/>
        </authorList>
    </citation>
    <scope>NUCLEOTIDE SEQUENCE [LARGE SCALE GENOMIC DNA]</scope>
    <source>
        <strain evidence="6">cv. Shandingzi</strain>
        <tissue evidence="5">Leaves</tissue>
    </source>
</reference>
<name>A0A540KXS7_MALBA</name>
<dbReference type="Proteomes" id="UP000315295">
    <property type="component" value="Unassembled WGS sequence"/>
</dbReference>
<sequence length="158" mass="17457">MLSAARLLLPLSLSVLVAIYNYYKSRQKSEFSEGVKVPLNQTSVPSPAPSDRYHEILHWIRTLDTLDPALLNRIRNRDPALLHEIQQFDPAVEIRNFDPGICKFGPACKFDHPLHISSSTTSGPDHQLPFSDSATTNGAGIAGSRNRTDVTGQPQPVQ</sequence>
<dbReference type="AlphaFoldDB" id="A0A540KXS7"/>
<feature type="zinc finger region" description="C3H1-type" evidence="1">
    <location>
        <begin position="88"/>
        <end position="115"/>
    </location>
</feature>
<feature type="signal peptide" evidence="3">
    <location>
        <begin position="1"/>
        <end position="18"/>
    </location>
</feature>
<gene>
    <name evidence="5" type="ORF">C1H46_035420</name>
</gene>
<organism evidence="5 6">
    <name type="scientific">Malus baccata</name>
    <name type="common">Siberian crab apple</name>
    <name type="synonym">Pyrus baccata</name>
    <dbReference type="NCBI Taxonomy" id="106549"/>
    <lineage>
        <taxon>Eukaryota</taxon>
        <taxon>Viridiplantae</taxon>
        <taxon>Streptophyta</taxon>
        <taxon>Embryophyta</taxon>
        <taxon>Tracheophyta</taxon>
        <taxon>Spermatophyta</taxon>
        <taxon>Magnoliopsida</taxon>
        <taxon>eudicotyledons</taxon>
        <taxon>Gunneridae</taxon>
        <taxon>Pentapetalae</taxon>
        <taxon>rosids</taxon>
        <taxon>fabids</taxon>
        <taxon>Rosales</taxon>
        <taxon>Rosaceae</taxon>
        <taxon>Amygdaloideae</taxon>
        <taxon>Maleae</taxon>
        <taxon>Malus</taxon>
    </lineage>
</organism>
<feature type="compositionally biased region" description="Polar residues" evidence="2">
    <location>
        <begin position="119"/>
        <end position="138"/>
    </location>
</feature>
<feature type="region of interest" description="Disordered" evidence="2">
    <location>
        <begin position="119"/>
        <end position="158"/>
    </location>
</feature>